<sequence length="223" mass="24650">MTKLFCSFLCLLLLQAVPSLGQEKLSISATVTPLYVHTAYNRLYLFPDSDGQVVEPVYLPGPIGTVGYSAGLTGYYTYAPGWSVSAGIWYRYLPTRVARLPIAGEGNTIIRNRGIRIPLMINCRSSTNQLSPYYTLALLVDIPFSSRVIAERDDLPTQKLRLNPDPGPIFNAMIGAGAVYQIDSNLALTAQPTLTYRLGRFGGSHTDKRTYELGLQTQLIYTF</sequence>
<dbReference type="EMBL" id="CP045997">
    <property type="protein sequence ID" value="QHV94936.1"/>
    <property type="molecule type" value="Genomic_DNA"/>
</dbReference>
<accession>A0A6P1VU93</accession>
<feature type="signal peptide" evidence="1">
    <location>
        <begin position="1"/>
        <end position="21"/>
    </location>
</feature>
<dbReference type="RefSeq" id="WP_162385352.1">
    <property type="nucleotide sequence ID" value="NZ_CP045997.1"/>
</dbReference>
<evidence type="ECO:0000313" key="2">
    <source>
        <dbReference type="EMBL" id="QHV94936.1"/>
    </source>
</evidence>
<feature type="chain" id="PRO_5026974839" evidence="1">
    <location>
        <begin position="22"/>
        <end position="223"/>
    </location>
</feature>
<dbReference type="KEGG" id="senf:GJR95_07845"/>
<name>A0A6P1VU93_9BACT</name>
<keyword evidence="3" id="KW-1185">Reference proteome</keyword>
<reference evidence="2 3" key="1">
    <citation type="submission" date="2019-11" db="EMBL/GenBank/DDBJ databases">
        <title>Spirosoma endbachense sp. nov., isolated from a natural salt meadow.</title>
        <authorList>
            <person name="Rojas J."/>
            <person name="Ambika Manirajan B."/>
            <person name="Ratering S."/>
            <person name="Suarez C."/>
            <person name="Geissler-Plaum R."/>
            <person name="Schnell S."/>
        </authorList>
    </citation>
    <scope>NUCLEOTIDE SEQUENCE [LARGE SCALE GENOMIC DNA]</scope>
    <source>
        <strain evidence="2 3">I-24</strain>
    </source>
</reference>
<dbReference type="AlphaFoldDB" id="A0A6P1VU93"/>
<organism evidence="2 3">
    <name type="scientific">Spirosoma endbachense</name>
    <dbReference type="NCBI Taxonomy" id="2666025"/>
    <lineage>
        <taxon>Bacteria</taxon>
        <taxon>Pseudomonadati</taxon>
        <taxon>Bacteroidota</taxon>
        <taxon>Cytophagia</taxon>
        <taxon>Cytophagales</taxon>
        <taxon>Cytophagaceae</taxon>
        <taxon>Spirosoma</taxon>
    </lineage>
</organism>
<protein>
    <submittedName>
        <fullName evidence="2">PorT family protein</fullName>
    </submittedName>
</protein>
<gene>
    <name evidence="2" type="ORF">GJR95_07845</name>
</gene>
<dbReference type="Proteomes" id="UP000464577">
    <property type="component" value="Chromosome"/>
</dbReference>
<evidence type="ECO:0000313" key="3">
    <source>
        <dbReference type="Proteomes" id="UP000464577"/>
    </source>
</evidence>
<evidence type="ECO:0000256" key="1">
    <source>
        <dbReference type="SAM" id="SignalP"/>
    </source>
</evidence>
<keyword evidence="1" id="KW-0732">Signal</keyword>
<proteinExistence type="predicted"/>